<dbReference type="InterPro" id="IPR000873">
    <property type="entry name" value="AMP-dep_synth/lig_dom"/>
</dbReference>
<evidence type="ECO:0000256" key="5">
    <source>
        <dbReference type="ARBA" id="ARBA00022840"/>
    </source>
</evidence>
<evidence type="ECO:0000256" key="6">
    <source>
        <dbReference type="ARBA" id="ARBA00024484"/>
    </source>
</evidence>
<dbReference type="EMBL" id="GHBP01000132">
    <property type="protein sequence ID" value="NDJ92153.1"/>
    <property type="molecule type" value="Transcribed_RNA"/>
</dbReference>
<keyword evidence="4" id="KW-0443">Lipid metabolism</keyword>
<dbReference type="InterPro" id="IPR045851">
    <property type="entry name" value="AMP-bd_C_sf"/>
</dbReference>
<evidence type="ECO:0000256" key="3">
    <source>
        <dbReference type="ARBA" id="ARBA00022741"/>
    </source>
</evidence>
<name>A0A6G3MDV1_HENSL</name>
<evidence type="ECO:0000256" key="1">
    <source>
        <dbReference type="ARBA" id="ARBA00006432"/>
    </source>
</evidence>
<dbReference type="PANTHER" id="PTHR43272">
    <property type="entry name" value="LONG-CHAIN-FATTY-ACID--COA LIGASE"/>
    <property type="match status" value="1"/>
</dbReference>
<keyword evidence="3" id="KW-0547">Nucleotide-binding</keyword>
<accession>A0A6G3MDV1</accession>
<dbReference type="Gene3D" id="3.30.300.30">
    <property type="match status" value="1"/>
</dbReference>
<keyword evidence="4" id="KW-0276">Fatty acid metabolism</keyword>
<evidence type="ECO:0000256" key="2">
    <source>
        <dbReference type="ARBA" id="ARBA00022598"/>
    </source>
</evidence>
<feature type="domain" description="AMP-dependent synthetase/ligase" evidence="8">
    <location>
        <begin position="51"/>
        <end position="150"/>
    </location>
</feature>
<sequence length="327" mass="37222">MVKGVKNNLALKSRLTQLLFQTCYRMKSFYRKYGLTTPILDRTVFRTLHNLLGGRLELAFVGGAYISEENEEFANICFGNFHQGYGLTETCSAVLLTDLNCLATGSAGRPLSHCELKLFPWDEGNCDPNDPNDPRGEIAICGDCITLGYYKNKELTDSSYITDTSTGKRWFLTGDIAVKTSNGNFKIVDRKKDIIKLLHGEYVSLSKIESVVGKNLLIDIICIAPNKEMSYLVALIIPNRGKIMKFLMENNYTEPNADIEDLIKDSKITAKIRTEIENFAKKQLNRYEFPKYFHVLTDIWTPENNMITPTIKLKRTEISKRYSHLLN</sequence>
<dbReference type="EC" id="6.2.1.3" evidence="7"/>
<dbReference type="SUPFAM" id="SSF56801">
    <property type="entry name" value="Acetyl-CoA synthetase-like"/>
    <property type="match status" value="1"/>
</dbReference>
<dbReference type="GO" id="GO:0035336">
    <property type="term" value="P:long-chain fatty-acyl-CoA metabolic process"/>
    <property type="evidence" value="ECO:0007669"/>
    <property type="project" value="TreeGrafter"/>
</dbReference>
<organism evidence="9">
    <name type="scientific">Henneguya salminicola</name>
    <name type="common">Myxosporean</name>
    <dbReference type="NCBI Taxonomy" id="69463"/>
    <lineage>
        <taxon>Eukaryota</taxon>
        <taxon>Metazoa</taxon>
        <taxon>Cnidaria</taxon>
        <taxon>Myxozoa</taxon>
        <taxon>Myxosporea</taxon>
        <taxon>Bivalvulida</taxon>
        <taxon>Platysporina</taxon>
        <taxon>Myxobolidae</taxon>
        <taxon>Henneguya</taxon>
    </lineage>
</organism>
<dbReference type="GO" id="GO:0005783">
    <property type="term" value="C:endoplasmic reticulum"/>
    <property type="evidence" value="ECO:0007669"/>
    <property type="project" value="TreeGrafter"/>
</dbReference>
<evidence type="ECO:0000256" key="7">
    <source>
        <dbReference type="ARBA" id="ARBA00026121"/>
    </source>
</evidence>
<comment type="catalytic activity">
    <reaction evidence="6">
        <text>a long-chain fatty acid + ATP + CoA = a long-chain fatty acyl-CoA + AMP + diphosphate</text>
        <dbReference type="Rhea" id="RHEA:15421"/>
        <dbReference type="ChEBI" id="CHEBI:30616"/>
        <dbReference type="ChEBI" id="CHEBI:33019"/>
        <dbReference type="ChEBI" id="CHEBI:57287"/>
        <dbReference type="ChEBI" id="CHEBI:57560"/>
        <dbReference type="ChEBI" id="CHEBI:83139"/>
        <dbReference type="ChEBI" id="CHEBI:456215"/>
        <dbReference type="EC" id="6.2.1.3"/>
    </reaction>
    <physiologicalReaction direction="left-to-right" evidence="6">
        <dbReference type="Rhea" id="RHEA:15422"/>
    </physiologicalReaction>
</comment>
<dbReference type="GO" id="GO:0005886">
    <property type="term" value="C:plasma membrane"/>
    <property type="evidence" value="ECO:0007669"/>
    <property type="project" value="TreeGrafter"/>
</dbReference>
<evidence type="ECO:0000313" key="9">
    <source>
        <dbReference type="EMBL" id="NDJ92153.1"/>
    </source>
</evidence>
<dbReference type="Pfam" id="PF00501">
    <property type="entry name" value="AMP-binding"/>
    <property type="match status" value="1"/>
</dbReference>
<protein>
    <recommendedName>
        <fullName evidence="7">long-chain-fatty-acid--CoA ligase</fullName>
        <ecNumber evidence="7">6.2.1.3</ecNumber>
    </recommendedName>
</protein>
<evidence type="ECO:0000256" key="4">
    <source>
        <dbReference type="ARBA" id="ARBA00022832"/>
    </source>
</evidence>
<evidence type="ECO:0000259" key="8">
    <source>
        <dbReference type="Pfam" id="PF00501"/>
    </source>
</evidence>
<keyword evidence="5" id="KW-0067">ATP-binding</keyword>
<dbReference type="InterPro" id="IPR042099">
    <property type="entry name" value="ANL_N_sf"/>
</dbReference>
<reference evidence="9" key="1">
    <citation type="submission" date="2018-11" db="EMBL/GenBank/DDBJ databases">
        <title>Henneguya salminicola genome and transcriptome.</title>
        <authorList>
            <person name="Yahalomi D."/>
            <person name="Atkinson S.D."/>
            <person name="Neuhof M."/>
            <person name="Chang E.S."/>
            <person name="Philippe H."/>
            <person name="Cartwright P."/>
            <person name="Bartholomew J.L."/>
            <person name="Huchon D."/>
        </authorList>
    </citation>
    <scope>NUCLEOTIDE SEQUENCE</scope>
    <source>
        <strain evidence="9">Hz1</strain>
        <tissue evidence="9">Whole</tissue>
    </source>
</reference>
<dbReference type="Gene3D" id="3.40.50.12780">
    <property type="entry name" value="N-terminal domain of ligase-like"/>
    <property type="match status" value="1"/>
</dbReference>
<dbReference type="GO" id="GO:0005524">
    <property type="term" value="F:ATP binding"/>
    <property type="evidence" value="ECO:0007669"/>
    <property type="project" value="UniProtKB-KW"/>
</dbReference>
<dbReference type="PANTHER" id="PTHR43272:SF83">
    <property type="entry name" value="ACYL-COA SYNTHETASE LONG-CHAIN, ISOFORM J"/>
    <property type="match status" value="1"/>
</dbReference>
<keyword evidence="2" id="KW-0436">Ligase</keyword>
<dbReference type="GO" id="GO:0004467">
    <property type="term" value="F:long-chain fatty acid-CoA ligase activity"/>
    <property type="evidence" value="ECO:0007669"/>
    <property type="project" value="UniProtKB-EC"/>
</dbReference>
<dbReference type="AlphaFoldDB" id="A0A6G3MDV1"/>
<comment type="similarity">
    <text evidence="1">Belongs to the ATP-dependent AMP-binding enzyme family.</text>
</comment>
<dbReference type="GO" id="GO:0005811">
    <property type="term" value="C:lipid droplet"/>
    <property type="evidence" value="ECO:0007669"/>
    <property type="project" value="TreeGrafter"/>
</dbReference>
<dbReference type="GO" id="GO:0030182">
    <property type="term" value="P:neuron differentiation"/>
    <property type="evidence" value="ECO:0007669"/>
    <property type="project" value="TreeGrafter"/>
</dbReference>
<proteinExistence type="inferred from homology"/>